<evidence type="ECO:0000313" key="2">
    <source>
        <dbReference type="EMBL" id="OGG85495.1"/>
    </source>
</evidence>
<accession>A0A1F6FI18</accession>
<name>A0A1F6FI18_9BACT</name>
<dbReference type="STRING" id="1798531.A2392_03345"/>
<dbReference type="Gene3D" id="3.90.550.10">
    <property type="entry name" value="Spore Coat Polysaccharide Biosynthesis Protein SpsA, Chain A"/>
    <property type="match status" value="1"/>
</dbReference>
<reference evidence="2 3" key="1">
    <citation type="journal article" date="2016" name="Nat. Commun.">
        <title>Thousands of microbial genomes shed light on interconnected biogeochemical processes in an aquifer system.</title>
        <authorList>
            <person name="Anantharaman K."/>
            <person name="Brown C.T."/>
            <person name="Hug L.A."/>
            <person name="Sharon I."/>
            <person name="Castelle C.J."/>
            <person name="Probst A.J."/>
            <person name="Thomas B.C."/>
            <person name="Singh A."/>
            <person name="Wilkins M.J."/>
            <person name="Karaoz U."/>
            <person name="Brodie E.L."/>
            <person name="Williams K.H."/>
            <person name="Hubbard S.S."/>
            <person name="Banfield J.F."/>
        </authorList>
    </citation>
    <scope>NUCLEOTIDE SEQUENCE [LARGE SCALE GENOMIC DNA]</scope>
</reference>
<dbReference type="SUPFAM" id="SSF53448">
    <property type="entry name" value="Nucleotide-diphospho-sugar transferases"/>
    <property type="match status" value="1"/>
</dbReference>
<dbReference type="InterPro" id="IPR001173">
    <property type="entry name" value="Glyco_trans_2-like"/>
</dbReference>
<feature type="domain" description="Glycosyltransferase 2-like" evidence="1">
    <location>
        <begin position="6"/>
        <end position="146"/>
    </location>
</feature>
<gene>
    <name evidence="2" type="ORF">A2392_03345</name>
</gene>
<organism evidence="2 3">
    <name type="scientific">Candidatus Kaiserbacteria bacterium RIFOXYB1_FULL_46_14</name>
    <dbReference type="NCBI Taxonomy" id="1798531"/>
    <lineage>
        <taxon>Bacteria</taxon>
        <taxon>Candidatus Kaiseribacteriota</taxon>
    </lineage>
</organism>
<dbReference type="AlphaFoldDB" id="A0A1F6FI18"/>
<sequence>MKPITFILFSYNEEKRIAHAIRCFRDFGPVVLMDGGSTDRTREIAEELGATFLSRPASANPSVETQVNFEFIKAHTTTPWIYWGYVDNIAPRSLVEKLVSVAKDNTYKRVFVPLYTYLWGNTNHYAQKSYIPATFHRDFMDFRNNTIHGMGKFIGQPGEELRLPDNEEFALRHFSTYNENKFVTGYMRYAEEEARVKFEKGERFSTLKMISAMLRYMWIYRRSLKSPRLGLLIMLNMAFGRLMTYTRLYELENDITLETIENNYSRKKEKISDQITN</sequence>
<protein>
    <recommendedName>
        <fullName evidence="1">Glycosyltransferase 2-like domain-containing protein</fullName>
    </recommendedName>
</protein>
<evidence type="ECO:0000313" key="3">
    <source>
        <dbReference type="Proteomes" id="UP000177395"/>
    </source>
</evidence>
<proteinExistence type="predicted"/>
<dbReference type="InterPro" id="IPR029044">
    <property type="entry name" value="Nucleotide-diphossugar_trans"/>
</dbReference>
<dbReference type="EMBL" id="MFMS01000007">
    <property type="protein sequence ID" value="OGG85495.1"/>
    <property type="molecule type" value="Genomic_DNA"/>
</dbReference>
<evidence type="ECO:0000259" key="1">
    <source>
        <dbReference type="Pfam" id="PF00535"/>
    </source>
</evidence>
<comment type="caution">
    <text evidence="2">The sequence shown here is derived from an EMBL/GenBank/DDBJ whole genome shotgun (WGS) entry which is preliminary data.</text>
</comment>
<dbReference type="Proteomes" id="UP000177395">
    <property type="component" value="Unassembled WGS sequence"/>
</dbReference>
<dbReference type="Pfam" id="PF00535">
    <property type="entry name" value="Glycos_transf_2"/>
    <property type="match status" value="1"/>
</dbReference>